<dbReference type="AlphaFoldDB" id="A0A2G4EUL8"/>
<dbReference type="GO" id="GO:0008955">
    <property type="term" value="F:peptidoglycan glycosyltransferase activity"/>
    <property type="evidence" value="ECO:0007669"/>
    <property type="project" value="UniProtKB-EC"/>
</dbReference>
<dbReference type="GO" id="GO:0006508">
    <property type="term" value="P:proteolysis"/>
    <property type="evidence" value="ECO:0007669"/>
    <property type="project" value="UniProtKB-KW"/>
</dbReference>
<dbReference type="GO" id="GO:0016020">
    <property type="term" value="C:membrane"/>
    <property type="evidence" value="ECO:0007669"/>
    <property type="project" value="UniProtKB-SubCell"/>
</dbReference>
<dbReference type="GO" id="GO:0008658">
    <property type="term" value="F:penicillin binding"/>
    <property type="evidence" value="ECO:0007669"/>
    <property type="project" value="InterPro"/>
</dbReference>
<evidence type="ECO:0000256" key="7">
    <source>
        <dbReference type="ARBA" id="ARBA00022692"/>
    </source>
</evidence>
<keyword evidence="11 18" id="KW-1133">Transmembrane helix</keyword>
<comment type="caution">
    <text evidence="21">The sequence shown here is derived from an EMBL/GenBank/DDBJ whole genome shotgun (WGS) entry which is preliminary data.</text>
</comment>
<sequence length="727" mass="80148">MEPQVTSFQAKGKEFLQPGLIWLEAKFPKKSESNAPQEISELPENSKPHEKLKKLLSRRPRFWIGIGVGSISGGALIYGLWILHTLNQSLPDVNDLLAFNRDGTLTIKAADSTILLQSGPATRDKLKLKEIPDLLAKAFISIEDRRFYDHRGVDYQGILRSIVTNLVARDFVQGGSTITQQLARVVFLNQERSIKRKLREALLAQKMERELGKDQILERYLNLVYLGSDAYGVADAAWVFFSKTVDKLTLAEIATLAGLPPAPSEYSPLVNPNFAKKRRNLVLQQMREAKVISEAQAKEAMAEPITIKPSSPKRFQVTAPYFASYIKKELSRYVSQDALEAGGLTVETTMDLKWQKIAEQVVKDAIETDGSRQGFDQAALVSMDSKSGEVKALVGGGNFKESEFNRATQALRQPGSTFKGLVYAAAMGAGFSPYDSYEDAPIIIDGYQPNNYGKKFSGWRSISDALTSSVNVVAVKVLIDVGFEPAIKLAHDMGIKSKLSPTYSLALGSSEVNLLELTNAYGTLASQGNFVEAHGINRVINQRGDVIYQADFKPKRVLDRDSAAITTWMLQSVVQAGTGGPAALADRAVAGKTGTSEKVRDLWFIGYIPQVVTGVWLGNDDNYPTVGTSGTAAYNWREFMSQAVKGMPVEEFPKLPKLEGRKGSIKAKPVKPNEIIRGMIVNDDGAIVPYNSNPEPRHREWQEPAYQEPAYQEPAYQEPGNYQDAGQ</sequence>
<keyword evidence="9" id="KW-0133">Cell shape</keyword>
<evidence type="ECO:0000259" key="20">
    <source>
        <dbReference type="Pfam" id="PF00912"/>
    </source>
</evidence>
<protein>
    <submittedName>
        <fullName evidence="21">Penicillin-binding protein 1A</fullName>
    </submittedName>
</protein>
<dbReference type="Gene3D" id="3.40.710.10">
    <property type="entry name" value="DD-peptidase/beta-lactamase superfamily"/>
    <property type="match status" value="1"/>
</dbReference>
<keyword evidence="22" id="KW-1185">Reference proteome</keyword>
<dbReference type="InterPro" id="IPR001460">
    <property type="entry name" value="PCN-bd_Tpept"/>
</dbReference>
<dbReference type="GO" id="GO:0008360">
    <property type="term" value="P:regulation of cell shape"/>
    <property type="evidence" value="ECO:0007669"/>
    <property type="project" value="UniProtKB-KW"/>
</dbReference>
<keyword evidence="4" id="KW-0645">Protease</keyword>
<dbReference type="InterPro" id="IPR023346">
    <property type="entry name" value="Lysozyme-like_dom_sf"/>
</dbReference>
<evidence type="ECO:0000256" key="4">
    <source>
        <dbReference type="ARBA" id="ARBA00022670"/>
    </source>
</evidence>
<keyword evidence="5" id="KW-0328">Glycosyltransferase</keyword>
<evidence type="ECO:0000256" key="11">
    <source>
        <dbReference type="ARBA" id="ARBA00022989"/>
    </source>
</evidence>
<evidence type="ECO:0000256" key="10">
    <source>
        <dbReference type="ARBA" id="ARBA00022984"/>
    </source>
</evidence>
<evidence type="ECO:0000256" key="18">
    <source>
        <dbReference type="SAM" id="Phobius"/>
    </source>
</evidence>
<evidence type="ECO:0000256" key="1">
    <source>
        <dbReference type="ARBA" id="ARBA00004370"/>
    </source>
</evidence>
<comment type="subcellular location">
    <subcellularLocation>
        <location evidence="1">Membrane</location>
    </subcellularLocation>
</comment>
<comment type="catalytic activity">
    <reaction evidence="16">
        <text>[GlcNAc-(1-&gt;4)-Mur2Ac(oyl-L-Ala-gamma-D-Glu-L-Lys-D-Ala-D-Ala)](n)-di-trans,octa-cis-undecaprenyl diphosphate + beta-D-GlcNAc-(1-&gt;4)-Mur2Ac(oyl-L-Ala-gamma-D-Glu-L-Lys-D-Ala-D-Ala)-di-trans,octa-cis-undecaprenyl diphosphate = [GlcNAc-(1-&gt;4)-Mur2Ac(oyl-L-Ala-gamma-D-Glu-L-Lys-D-Ala-D-Ala)](n+1)-di-trans,octa-cis-undecaprenyl diphosphate + di-trans,octa-cis-undecaprenyl diphosphate + H(+)</text>
        <dbReference type="Rhea" id="RHEA:23708"/>
        <dbReference type="Rhea" id="RHEA-COMP:9602"/>
        <dbReference type="Rhea" id="RHEA-COMP:9603"/>
        <dbReference type="ChEBI" id="CHEBI:15378"/>
        <dbReference type="ChEBI" id="CHEBI:58405"/>
        <dbReference type="ChEBI" id="CHEBI:60033"/>
        <dbReference type="ChEBI" id="CHEBI:78435"/>
        <dbReference type="EC" id="2.4.99.28"/>
    </reaction>
</comment>
<dbReference type="InterPro" id="IPR012338">
    <property type="entry name" value="Beta-lactam/transpept-like"/>
</dbReference>
<dbReference type="Gene3D" id="1.10.3810.10">
    <property type="entry name" value="Biosynthetic peptidoglycan transglycosylase-like"/>
    <property type="match status" value="1"/>
</dbReference>
<keyword evidence="8" id="KW-0378">Hydrolase</keyword>
<evidence type="ECO:0000256" key="16">
    <source>
        <dbReference type="ARBA" id="ARBA00049902"/>
    </source>
</evidence>
<evidence type="ECO:0000256" key="15">
    <source>
        <dbReference type="ARBA" id="ARBA00034000"/>
    </source>
</evidence>
<comment type="catalytic activity">
    <reaction evidence="15">
        <text>Preferential cleavage: (Ac)2-L-Lys-D-Ala-|-D-Ala. Also transpeptidation of peptidyl-alanyl moieties that are N-acyl substituents of D-alanine.</text>
        <dbReference type="EC" id="3.4.16.4"/>
    </reaction>
</comment>
<dbReference type="NCBIfam" id="TIGR02074">
    <property type="entry name" value="PBP_1a_fam"/>
    <property type="match status" value="1"/>
</dbReference>
<feature type="transmembrane region" description="Helical" evidence="18">
    <location>
        <begin position="62"/>
        <end position="83"/>
    </location>
</feature>
<keyword evidence="3" id="KW-0121">Carboxypeptidase</keyword>
<dbReference type="EMBL" id="NXIB02000232">
    <property type="protein sequence ID" value="PHX53242.1"/>
    <property type="molecule type" value="Genomic_DNA"/>
</dbReference>
<evidence type="ECO:0000256" key="14">
    <source>
        <dbReference type="ARBA" id="ARBA00023316"/>
    </source>
</evidence>
<name>A0A2G4EUL8_9CYAN</name>
<feature type="domain" description="Penicillin-binding protein transpeptidase" evidence="19">
    <location>
        <begin position="379"/>
        <end position="610"/>
    </location>
</feature>
<evidence type="ECO:0000256" key="5">
    <source>
        <dbReference type="ARBA" id="ARBA00022676"/>
    </source>
</evidence>
<dbReference type="Proteomes" id="UP000226442">
    <property type="component" value="Unassembled WGS sequence"/>
</dbReference>
<keyword evidence="13" id="KW-0511">Multifunctional enzyme</keyword>
<evidence type="ECO:0000256" key="12">
    <source>
        <dbReference type="ARBA" id="ARBA00023136"/>
    </source>
</evidence>
<proteinExistence type="predicted"/>
<dbReference type="GO" id="GO:0009252">
    <property type="term" value="P:peptidoglycan biosynthetic process"/>
    <property type="evidence" value="ECO:0007669"/>
    <property type="project" value="UniProtKB-KW"/>
</dbReference>
<evidence type="ECO:0000256" key="13">
    <source>
        <dbReference type="ARBA" id="ARBA00023268"/>
    </source>
</evidence>
<dbReference type="Pfam" id="PF00905">
    <property type="entry name" value="Transpeptidase"/>
    <property type="match status" value="1"/>
</dbReference>
<gene>
    <name evidence="21" type="ORF">CP500_022550</name>
</gene>
<dbReference type="InterPro" id="IPR050396">
    <property type="entry name" value="Glycosyltr_51/Transpeptidase"/>
</dbReference>
<reference evidence="21" key="1">
    <citation type="submission" date="2017-10" db="EMBL/GenBank/DDBJ databases">
        <title>Draft genome sequence of the planktic cyanobacteria Tychonema bourrellyi isolated from alpine lentic freshwater.</title>
        <authorList>
            <person name="Tett A."/>
            <person name="Armanini F."/>
            <person name="Asnicar F."/>
            <person name="Boscaini A."/>
            <person name="Pasolli E."/>
            <person name="Zolfo M."/>
            <person name="Donati C."/>
            <person name="Salmaso N."/>
            <person name="Segata N."/>
        </authorList>
    </citation>
    <scope>NUCLEOTIDE SEQUENCE</scope>
    <source>
        <strain evidence="21">FEM_GT703</strain>
    </source>
</reference>
<feature type="region of interest" description="Disordered" evidence="17">
    <location>
        <begin position="687"/>
        <end position="727"/>
    </location>
</feature>
<dbReference type="InterPro" id="IPR036950">
    <property type="entry name" value="PBP_transglycosylase"/>
</dbReference>
<keyword evidence="6" id="KW-0808">Transferase</keyword>
<dbReference type="PANTHER" id="PTHR32282:SF31">
    <property type="entry name" value="PEPTIDOGLYCAN GLYCOSYLTRANSFERASE"/>
    <property type="match status" value="1"/>
</dbReference>
<feature type="domain" description="Glycosyl transferase family 51" evidence="20">
    <location>
        <begin position="120"/>
        <end position="286"/>
    </location>
</feature>
<keyword evidence="7 18" id="KW-0812">Transmembrane</keyword>
<evidence type="ECO:0000256" key="6">
    <source>
        <dbReference type="ARBA" id="ARBA00022679"/>
    </source>
</evidence>
<comment type="pathway">
    <text evidence="2">Cell wall biogenesis; peptidoglycan biosynthesis.</text>
</comment>
<keyword evidence="14" id="KW-0961">Cell wall biogenesis/degradation</keyword>
<evidence type="ECO:0000313" key="21">
    <source>
        <dbReference type="EMBL" id="PHX53242.1"/>
    </source>
</evidence>
<evidence type="ECO:0000256" key="17">
    <source>
        <dbReference type="SAM" id="MobiDB-lite"/>
    </source>
</evidence>
<dbReference type="GO" id="GO:0071555">
    <property type="term" value="P:cell wall organization"/>
    <property type="evidence" value="ECO:0007669"/>
    <property type="project" value="UniProtKB-KW"/>
</dbReference>
<evidence type="ECO:0000256" key="8">
    <source>
        <dbReference type="ARBA" id="ARBA00022801"/>
    </source>
</evidence>
<evidence type="ECO:0000313" key="22">
    <source>
        <dbReference type="Proteomes" id="UP000226442"/>
    </source>
</evidence>
<dbReference type="InterPro" id="IPR001264">
    <property type="entry name" value="Glyco_trans_51"/>
</dbReference>
<evidence type="ECO:0000259" key="19">
    <source>
        <dbReference type="Pfam" id="PF00905"/>
    </source>
</evidence>
<evidence type="ECO:0000256" key="9">
    <source>
        <dbReference type="ARBA" id="ARBA00022960"/>
    </source>
</evidence>
<dbReference type="GO" id="GO:0030288">
    <property type="term" value="C:outer membrane-bounded periplasmic space"/>
    <property type="evidence" value="ECO:0007669"/>
    <property type="project" value="TreeGrafter"/>
</dbReference>
<dbReference type="SUPFAM" id="SSF56601">
    <property type="entry name" value="beta-lactamase/transpeptidase-like"/>
    <property type="match status" value="1"/>
</dbReference>
<dbReference type="FunFam" id="1.10.3810.10:FF:000003">
    <property type="entry name" value="Penicillin-binding protein 1a"/>
    <property type="match status" value="1"/>
</dbReference>
<dbReference type="Pfam" id="PF00912">
    <property type="entry name" value="Transgly"/>
    <property type="match status" value="1"/>
</dbReference>
<accession>A0A2G4EUL8</accession>
<evidence type="ECO:0000256" key="3">
    <source>
        <dbReference type="ARBA" id="ARBA00022645"/>
    </source>
</evidence>
<evidence type="ECO:0000256" key="2">
    <source>
        <dbReference type="ARBA" id="ARBA00004752"/>
    </source>
</evidence>
<dbReference type="SUPFAM" id="SSF53955">
    <property type="entry name" value="Lysozyme-like"/>
    <property type="match status" value="1"/>
</dbReference>
<keyword evidence="10" id="KW-0573">Peptidoglycan synthesis</keyword>
<dbReference type="GO" id="GO:0009002">
    <property type="term" value="F:serine-type D-Ala-D-Ala carboxypeptidase activity"/>
    <property type="evidence" value="ECO:0007669"/>
    <property type="project" value="UniProtKB-EC"/>
</dbReference>
<organism evidence="21 22">
    <name type="scientific">Tychonema bourrellyi FEM_GT703</name>
    <dbReference type="NCBI Taxonomy" id="2040638"/>
    <lineage>
        <taxon>Bacteria</taxon>
        <taxon>Bacillati</taxon>
        <taxon>Cyanobacteriota</taxon>
        <taxon>Cyanophyceae</taxon>
        <taxon>Oscillatoriophycideae</taxon>
        <taxon>Oscillatoriales</taxon>
        <taxon>Microcoleaceae</taxon>
        <taxon>Tychonema</taxon>
    </lineage>
</organism>
<dbReference type="OrthoDB" id="9766909at2"/>
<keyword evidence="12 18" id="KW-0472">Membrane</keyword>
<dbReference type="PANTHER" id="PTHR32282">
    <property type="entry name" value="BINDING PROTEIN TRANSPEPTIDASE, PUTATIVE-RELATED"/>
    <property type="match status" value="1"/>
</dbReference>